<dbReference type="PROSITE" id="PS50931">
    <property type="entry name" value="HTH_LYSR"/>
    <property type="match status" value="1"/>
</dbReference>
<dbReference type="InterPro" id="IPR005119">
    <property type="entry name" value="LysR_subst-bd"/>
</dbReference>
<dbReference type="Gene3D" id="1.10.10.10">
    <property type="entry name" value="Winged helix-like DNA-binding domain superfamily/Winged helix DNA-binding domain"/>
    <property type="match status" value="1"/>
</dbReference>
<keyword evidence="7" id="KW-1185">Reference proteome</keyword>
<proteinExistence type="inferred from homology"/>
<feature type="domain" description="HTH lysR-type" evidence="5">
    <location>
        <begin position="1"/>
        <end position="58"/>
    </location>
</feature>
<evidence type="ECO:0000256" key="1">
    <source>
        <dbReference type="ARBA" id="ARBA00009437"/>
    </source>
</evidence>
<dbReference type="RefSeq" id="WP_120033121.1">
    <property type="nucleotide sequence ID" value="NZ_QVMU01000017.1"/>
</dbReference>
<protein>
    <submittedName>
        <fullName evidence="6">LysR family transcriptional regulator</fullName>
    </submittedName>
</protein>
<dbReference type="PANTHER" id="PTHR30427:SF1">
    <property type="entry name" value="TRANSCRIPTIONAL ACTIVATOR PROTEIN LYSR"/>
    <property type="match status" value="1"/>
</dbReference>
<dbReference type="PRINTS" id="PR00039">
    <property type="entry name" value="HTHLYSR"/>
</dbReference>
<keyword evidence="4" id="KW-0804">Transcription</keyword>
<keyword evidence="3" id="KW-0238">DNA-binding</keyword>
<evidence type="ECO:0000256" key="2">
    <source>
        <dbReference type="ARBA" id="ARBA00023015"/>
    </source>
</evidence>
<dbReference type="Gene3D" id="3.40.190.290">
    <property type="match status" value="1"/>
</dbReference>
<evidence type="ECO:0000256" key="3">
    <source>
        <dbReference type="ARBA" id="ARBA00023125"/>
    </source>
</evidence>
<dbReference type="SUPFAM" id="SSF53850">
    <property type="entry name" value="Periplasmic binding protein-like II"/>
    <property type="match status" value="1"/>
</dbReference>
<evidence type="ECO:0000313" key="6">
    <source>
        <dbReference type="EMBL" id="RJX68893.1"/>
    </source>
</evidence>
<keyword evidence="2" id="KW-0805">Transcription regulation</keyword>
<dbReference type="Proteomes" id="UP000273252">
    <property type="component" value="Unassembled WGS sequence"/>
</dbReference>
<organism evidence="6 7">
    <name type="scientific">Vibrio sinensis</name>
    <dbReference type="NCBI Taxonomy" id="2302434"/>
    <lineage>
        <taxon>Bacteria</taxon>
        <taxon>Pseudomonadati</taxon>
        <taxon>Pseudomonadota</taxon>
        <taxon>Gammaproteobacteria</taxon>
        <taxon>Vibrionales</taxon>
        <taxon>Vibrionaceae</taxon>
        <taxon>Vibrio</taxon>
    </lineage>
</organism>
<dbReference type="GO" id="GO:0043565">
    <property type="term" value="F:sequence-specific DNA binding"/>
    <property type="evidence" value="ECO:0007669"/>
    <property type="project" value="TreeGrafter"/>
</dbReference>
<evidence type="ECO:0000313" key="7">
    <source>
        <dbReference type="Proteomes" id="UP000273252"/>
    </source>
</evidence>
<dbReference type="AlphaFoldDB" id="A0A3A6QM33"/>
<dbReference type="PANTHER" id="PTHR30427">
    <property type="entry name" value="TRANSCRIPTIONAL ACTIVATOR PROTEIN LYSR"/>
    <property type="match status" value="1"/>
</dbReference>
<gene>
    <name evidence="6" type="ORF">DZ860_15730</name>
</gene>
<reference evidence="6 7" key="1">
    <citation type="submission" date="2018-08" db="EMBL/GenBank/DDBJ databases">
        <title>Vibrio isolated from the Eastern China Marginal Seas.</title>
        <authorList>
            <person name="Li Y."/>
        </authorList>
    </citation>
    <scope>NUCLEOTIDE SEQUENCE [LARGE SCALE GENOMIC DNA]</scope>
    <source>
        <strain evidence="6 7">BEI233</strain>
    </source>
</reference>
<dbReference type="EMBL" id="QVMU01000017">
    <property type="protein sequence ID" value="RJX68893.1"/>
    <property type="molecule type" value="Genomic_DNA"/>
</dbReference>
<sequence>MKFSQLSAFKAIIECQTMTSAANRLHLSQPAVSRLLSNLEQQIGFELFTRQGNRLILSSEGQAFYIEAEKVFNALLGLEQAAKLIKTNQFGSINIAAMPLLSNAYLPRVLGNFLQQAPKLKVGLKTYRSEDVLRHAQSQAIDIGFSFLGQGFAGVDVQHVECECVCLLPVSSPLAQLDVIDIPDIANQVIIRHEKDSQQNRIDTLLRRYDLTLNEQIEVSLASTASVLVQQGVGIAITDPFTAVLDSTNPLLVMRPLAFSLPFEFDILYPALKPINRHAERFIEHFLLLADELGIQLKVSPLHKGNI</sequence>
<comment type="caution">
    <text evidence="6">The sequence shown here is derived from an EMBL/GenBank/DDBJ whole genome shotgun (WGS) entry which is preliminary data.</text>
</comment>
<evidence type="ECO:0000259" key="5">
    <source>
        <dbReference type="PROSITE" id="PS50931"/>
    </source>
</evidence>
<dbReference type="SUPFAM" id="SSF46785">
    <property type="entry name" value="Winged helix' DNA-binding domain"/>
    <property type="match status" value="1"/>
</dbReference>
<evidence type="ECO:0000256" key="4">
    <source>
        <dbReference type="ARBA" id="ARBA00023163"/>
    </source>
</evidence>
<dbReference type="InterPro" id="IPR036390">
    <property type="entry name" value="WH_DNA-bd_sf"/>
</dbReference>
<dbReference type="GO" id="GO:0003700">
    <property type="term" value="F:DNA-binding transcription factor activity"/>
    <property type="evidence" value="ECO:0007669"/>
    <property type="project" value="InterPro"/>
</dbReference>
<name>A0A3A6QM33_9VIBR</name>
<dbReference type="OrthoDB" id="6624490at2"/>
<dbReference type="GO" id="GO:0010628">
    <property type="term" value="P:positive regulation of gene expression"/>
    <property type="evidence" value="ECO:0007669"/>
    <property type="project" value="TreeGrafter"/>
</dbReference>
<accession>A0A3A6QM33</accession>
<dbReference type="InterPro" id="IPR000847">
    <property type="entry name" value="LysR_HTH_N"/>
</dbReference>
<dbReference type="Pfam" id="PF03466">
    <property type="entry name" value="LysR_substrate"/>
    <property type="match status" value="1"/>
</dbReference>
<dbReference type="InterPro" id="IPR036388">
    <property type="entry name" value="WH-like_DNA-bd_sf"/>
</dbReference>
<dbReference type="Pfam" id="PF00126">
    <property type="entry name" value="HTH_1"/>
    <property type="match status" value="1"/>
</dbReference>
<comment type="similarity">
    <text evidence="1">Belongs to the LysR transcriptional regulatory family.</text>
</comment>